<sequence length="224" mass="24481">LLSASTWEFSEGAGDLRAKAADLPDIRGYVAHNSMSDYYSHGLHGVWFIHAALRDEIGKGRGPMRAAAYHAPNWRVPGGMIVYEHQGPTQPYYGALHMVSGDGQAYLRIFGDHQGDAEGKIPGRPGYFMLNTWNAAQLAIQEMFETGVSPETGEQLLEKLAMFLLPFHSALERGGEMTERAALGGWELPPPSEVLMADGQPTDSAFNFPYSEAQLEETARLLGG</sequence>
<dbReference type="EMBL" id="UINC01191655">
    <property type="protein sequence ID" value="SVE06402.1"/>
    <property type="molecule type" value="Genomic_DNA"/>
</dbReference>
<feature type="non-terminal residue" evidence="1">
    <location>
        <position position="1"/>
    </location>
</feature>
<gene>
    <name evidence="1" type="ORF">METZ01_LOCUS459256</name>
</gene>
<proteinExistence type="predicted"/>
<dbReference type="AlphaFoldDB" id="A0A383AFB0"/>
<accession>A0A383AFB0</accession>
<protein>
    <submittedName>
        <fullName evidence="1">Uncharacterized protein</fullName>
    </submittedName>
</protein>
<name>A0A383AFB0_9ZZZZ</name>
<organism evidence="1">
    <name type="scientific">marine metagenome</name>
    <dbReference type="NCBI Taxonomy" id="408172"/>
    <lineage>
        <taxon>unclassified sequences</taxon>
        <taxon>metagenomes</taxon>
        <taxon>ecological metagenomes</taxon>
    </lineage>
</organism>
<evidence type="ECO:0000313" key="1">
    <source>
        <dbReference type="EMBL" id="SVE06402.1"/>
    </source>
</evidence>
<reference evidence="1" key="1">
    <citation type="submission" date="2018-05" db="EMBL/GenBank/DDBJ databases">
        <authorList>
            <person name="Lanie J.A."/>
            <person name="Ng W.-L."/>
            <person name="Kazmierczak K.M."/>
            <person name="Andrzejewski T.M."/>
            <person name="Davidsen T.M."/>
            <person name="Wayne K.J."/>
            <person name="Tettelin H."/>
            <person name="Glass J.I."/>
            <person name="Rusch D."/>
            <person name="Podicherti R."/>
            <person name="Tsui H.-C.T."/>
            <person name="Winkler M.E."/>
        </authorList>
    </citation>
    <scope>NUCLEOTIDE SEQUENCE</scope>
</reference>